<dbReference type="Gene3D" id="1.25.40.10">
    <property type="entry name" value="Tetratricopeptide repeat domain"/>
    <property type="match status" value="1"/>
</dbReference>
<dbReference type="AlphaFoldDB" id="A0A9W6YS88"/>
<dbReference type="OrthoDB" id="185373at2759"/>
<protein>
    <submittedName>
        <fullName evidence="2">Unnamed protein product</fullName>
    </submittedName>
</protein>
<evidence type="ECO:0000313" key="2">
    <source>
        <dbReference type="EMBL" id="GMG19896.1"/>
    </source>
</evidence>
<feature type="region of interest" description="Disordered" evidence="1">
    <location>
        <begin position="884"/>
        <end position="911"/>
    </location>
</feature>
<dbReference type="Proteomes" id="UP001165063">
    <property type="component" value="Unassembled WGS sequence"/>
</dbReference>
<dbReference type="GO" id="GO:0005739">
    <property type="term" value="C:mitochondrion"/>
    <property type="evidence" value="ECO:0007669"/>
    <property type="project" value="TreeGrafter"/>
</dbReference>
<proteinExistence type="predicted"/>
<dbReference type="GO" id="GO:0140053">
    <property type="term" value="P:mitochondrial gene expression"/>
    <property type="evidence" value="ECO:0007669"/>
    <property type="project" value="TreeGrafter"/>
</dbReference>
<dbReference type="GO" id="GO:0003729">
    <property type="term" value="F:mRNA binding"/>
    <property type="evidence" value="ECO:0007669"/>
    <property type="project" value="TreeGrafter"/>
</dbReference>
<sequence length="911" mass="105702">MKTIRSLNYLKTLRSVACVPRGGTGRLPTSFPSFRTISSSPNSTERTTTTINKTNAVMNTHLSSFSSKLLSLNSCRYYSTVPSNERADIEDEINKMKEKLKTIYMNPSMASKTKAKRLKDRLTQLIQMLPNNEFPNDDLAFVNKIVNFIDQGEKPTDFFTIVDMSNILRSVLPAMTLDDVHYVDFFPRFYSCMRESDEYSVDLELRLQLFEIFLNYVMLSKKRANVVRIIDAFIQEERDLNSDDVSQEVVAVVLEAFKTLTPDTETVLKLAELSKLEDKETVNLILGDYFIAGDAEIGKDVEENMVGERLIGLLDIFERKLESPMEEYINMLYFATKNSFDSCSSHILTKINSLTVTLTRNFTETSLLDKIRDEELLAIVSAGLKFQDKFQFASKLMENLIKKHEFEEFTQSEWMAYLQWKTYYLDKSDDGHGVLTLLKNVNSKLEEFNTEYLLNDVNTYNNEIDMMCYSQRSTEAIELFTEQFDEEYGLTRDAKSFATLINYQLDKGDYREALDLFDRSLEEIVAWDNEYGGIYITTLFRLLATYCNESKDDEKAKAALYKKIKTFEFKINKKAILAVNKAFLAGDYIGDAMAIFEREAPEIPEGAKYNVEQYKDIFDEFNRYILNTYKNAEDNWLLIEFLEEKFDVPYDCYLQYMNFWAGAEKPDRVMRIFAKMKKLSKEGKLPPPDETVYWFLFKCFSKFKYESGIFKLHLSMKMDLAINVDIKLLNAVMEAYASLEDPFKTRDVFNLALSMPKSIGLNEESAYWMLKSLKFGSLYHVDDFYYNLSGYEVELTPQLFREYIIANCYFEQFGTAMKKLVSTFNQGDGHLIDKYVLKDFHNWCLNKNVRRELDQFANQHYKAIWTELKNSGELSSSMDELPSELEGAYNDEDPSHVLLSGVDTSKTLPKN</sequence>
<dbReference type="EMBL" id="BSXU01000231">
    <property type="protein sequence ID" value="GMG19896.1"/>
    <property type="molecule type" value="Genomic_DNA"/>
</dbReference>
<dbReference type="InterPro" id="IPR011990">
    <property type="entry name" value="TPR-like_helical_dom_sf"/>
</dbReference>
<reference evidence="2" key="1">
    <citation type="submission" date="2023-04" db="EMBL/GenBank/DDBJ databases">
        <title>Ambrosiozyma monospora NBRC 1965.</title>
        <authorList>
            <person name="Ichikawa N."/>
            <person name="Sato H."/>
            <person name="Tonouchi N."/>
        </authorList>
    </citation>
    <scope>NUCLEOTIDE SEQUENCE</scope>
    <source>
        <strain evidence="2">NBRC 1965</strain>
    </source>
</reference>
<accession>A0A9W6YS88</accession>
<evidence type="ECO:0000313" key="3">
    <source>
        <dbReference type="Proteomes" id="UP001165063"/>
    </source>
</evidence>
<comment type="caution">
    <text evidence="2">The sequence shown here is derived from an EMBL/GenBank/DDBJ whole genome shotgun (WGS) entry which is preliminary data.</text>
</comment>
<dbReference type="PANTHER" id="PTHR47938:SF35">
    <property type="entry name" value="PENTATRICOPEPTIDE REPEAT-CONTAINING PROTEIN 4, MITOCHONDRIAL-RELATED"/>
    <property type="match status" value="1"/>
</dbReference>
<feature type="compositionally biased region" description="Polar residues" evidence="1">
    <location>
        <begin position="902"/>
        <end position="911"/>
    </location>
</feature>
<keyword evidence="3" id="KW-1185">Reference proteome</keyword>
<evidence type="ECO:0000256" key="1">
    <source>
        <dbReference type="SAM" id="MobiDB-lite"/>
    </source>
</evidence>
<dbReference type="PANTHER" id="PTHR47938">
    <property type="entry name" value="RESPIRATORY COMPLEX I CHAPERONE (CIA84), PUTATIVE (AFU_ORTHOLOGUE AFUA_2G06020)-RELATED"/>
    <property type="match status" value="1"/>
</dbReference>
<name>A0A9W6YS88_AMBMO</name>
<gene>
    <name evidence="2" type="ORF">Amon01_000082100</name>
</gene>
<organism evidence="2 3">
    <name type="scientific">Ambrosiozyma monospora</name>
    <name type="common">Yeast</name>
    <name type="synonym">Endomycopsis monosporus</name>
    <dbReference type="NCBI Taxonomy" id="43982"/>
    <lineage>
        <taxon>Eukaryota</taxon>
        <taxon>Fungi</taxon>
        <taxon>Dikarya</taxon>
        <taxon>Ascomycota</taxon>
        <taxon>Saccharomycotina</taxon>
        <taxon>Pichiomycetes</taxon>
        <taxon>Pichiales</taxon>
        <taxon>Pichiaceae</taxon>
        <taxon>Ambrosiozyma</taxon>
    </lineage>
</organism>